<feature type="region of interest" description="Disordered" evidence="1">
    <location>
        <begin position="172"/>
        <end position="193"/>
    </location>
</feature>
<organism evidence="2 3">
    <name type="scientific">Dickeya zeae</name>
    <dbReference type="NCBI Taxonomy" id="204042"/>
    <lineage>
        <taxon>Bacteria</taxon>
        <taxon>Pseudomonadati</taxon>
        <taxon>Pseudomonadota</taxon>
        <taxon>Gammaproteobacteria</taxon>
        <taxon>Enterobacterales</taxon>
        <taxon>Pectobacteriaceae</taxon>
        <taxon>Dickeya</taxon>
    </lineage>
</organism>
<feature type="compositionally biased region" description="Low complexity" evidence="1">
    <location>
        <begin position="178"/>
        <end position="193"/>
    </location>
</feature>
<protein>
    <recommendedName>
        <fullName evidence="4">Lipoprotein</fullName>
    </recommendedName>
</protein>
<dbReference type="InterPro" id="IPR053196">
    <property type="entry name" value="Lipoprotein_YbaY-like"/>
</dbReference>
<evidence type="ECO:0008006" key="4">
    <source>
        <dbReference type="Google" id="ProtNLM"/>
    </source>
</evidence>
<reference evidence="2 3" key="1">
    <citation type="submission" date="2018-11" db="EMBL/GenBank/DDBJ databases">
        <title>Complete genome sequence of Dickeya zeae strain CE1 infecting Canna edulis Ker-Gawl. in China.</title>
        <authorList>
            <person name="Zhang J."/>
            <person name="Lin B."/>
            <person name="Shen H."/>
            <person name="Jiang S."/>
            <person name="Pu X."/>
            <person name="Sun D."/>
        </authorList>
    </citation>
    <scope>NUCLEOTIDE SEQUENCE [LARGE SCALE GENOMIC DNA]</scope>
    <source>
        <strain evidence="2 3">CE1</strain>
    </source>
</reference>
<proteinExistence type="predicted"/>
<evidence type="ECO:0000256" key="1">
    <source>
        <dbReference type="SAM" id="MobiDB-lite"/>
    </source>
</evidence>
<accession>A0AAE6Z0I8</accession>
<dbReference type="RefSeq" id="WP_168363202.1">
    <property type="nucleotide sequence ID" value="NZ_CP033622.1"/>
</dbReference>
<evidence type="ECO:0000313" key="2">
    <source>
        <dbReference type="EMBL" id="QIZ52076.1"/>
    </source>
</evidence>
<dbReference type="PANTHER" id="PTHR38013:SF1">
    <property type="entry name" value="GLYCOPROTEIN_POLYSACCHARIDE METABOLISM"/>
    <property type="match status" value="1"/>
</dbReference>
<evidence type="ECO:0000313" key="3">
    <source>
        <dbReference type="Proteomes" id="UP000500801"/>
    </source>
</evidence>
<dbReference type="Pfam" id="PF09619">
    <property type="entry name" value="YscW"/>
    <property type="match status" value="1"/>
</dbReference>
<name>A0AAE6Z0I8_9GAMM</name>
<dbReference type="EMBL" id="CP033622">
    <property type="protein sequence ID" value="QIZ52076.1"/>
    <property type="molecule type" value="Genomic_DNA"/>
</dbReference>
<gene>
    <name evidence="2" type="ORF">DWG24_15650</name>
</gene>
<sequence length="193" mass="20394">MRLWHIFSGITVSIALSGCVNNHGVAPENHSIAPETTAPAMRQTQMLSQPVSGMPTVTGTVNIRQKIALPPDSVLTVTVSDATVPDAPSKVISQRVIRTEGQQAPFRFVLPYNPSEIRPDARVLLSAAVAINNRVTLITEHVMPVVTNGVNNADLNLIPVTAVAVPAKPAGFLTPNAETTTSDESSGSSPPLY</sequence>
<dbReference type="AlphaFoldDB" id="A0AAE6Z0I8"/>
<dbReference type="PANTHER" id="PTHR38013">
    <property type="entry name" value="GLYCOPROTEIN/POLYSACCHARIDE METABOLISM"/>
    <property type="match status" value="1"/>
</dbReference>
<dbReference type="InterPro" id="IPR039366">
    <property type="entry name" value="Pilotin"/>
</dbReference>
<dbReference type="PROSITE" id="PS51257">
    <property type="entry name" value="PROKAR_LIPOPROTEIN"/>
    <property type="match status" value="1"/>
</dbReference>
<dbReference type="Proteomes" id="UP000500801">
    <property type="component" value="Chromosome"/>
</dbReference>